<dbReference type="Proteomes" id="UP000304900">
    <property type="component" value="Unassembled WGS sequence"/>
</dbReference>
<dbReference type="InterPro" id="IPR012373">
    <property type="entry name" value="Ferrdict_sens_TM"/>
</dbReference>
<keyword evidence="1" id="KW-1133">Transmembrane helix</keyword>
<comment type="caution">
    <text evidence="4">The sequence shown here is derived from an EMBL/GenBank/DDBJ whole genome shotgun (WGS) entry which is preliminary data.</text>
</comment>
<dbReference type="InterPro" id="IPR006860">
    <property type="entry name" value="FecR"/>
</dbReference>
<feature type="transmembrane region" description="Helical" evidence="1">
    <location>
        <begin position="90"/>
        <end position="112"/>
    </location>
</feature>
<evidence type="ECO:0000313" key="5">
    <source>
        <dbReference type="Proteomes" id="UP000304900"/>
    </source>
</evidence>
<name>A0A4U6D293_9BACT</name>
<feature type="domain" description="Protein FecR C-terminal" evidence="3">
    <location>
        <begin position="287"/>
        <end position="350"/>
    </location>
</feature>
<evidence type="ECO:0000259" key="3">
    <source>
        <dbReference type="Pfam" id="PF16344"/>
    </source>
</evidence>
<gene>
    <name evidence="4" type="ORF">FDK13_28130</name>
</gene>
<dbReference type="Pfam" id="PF16344">
    <property type="entry name" value="FecR_C"/>
    <property type="match status" value="1"/>
</dbReference>
<keyword evidence="1" id="KW-0472">Membrane</keyword>
<dbReference type="EMBL" id="SZVO01000017">
    <property type="protein sequence ID" value="TKT87974.1"/>
    <property type="molecule type" value="Genomic_DNA"/>
</dbReference>
<dbReference type="Pfam" id="PF04773">
    <property type="entry name" value="FecR"/>
    <property type="match status" value="1"/>
</dbReference>
<proteinExistence type="predicted"/>
<dbReference type="GO" id="GO:0016989">
    <property type="term" value="F:sigma factor antagonist activity"/>
    <property type="evidence" value="ECO:0007669"/>
    <property type="project" value="TreeGrafter"/>
</dbReference>
<keyword evidence="1" id="KW-0812">Transmembrane</keyword>
<dbReference type="PANTHER" id="PTHR30273:SF2">
    <property type="entry name" value="PROTEIN FECR"/>
    <property type="match status" value="1"/>
</dbReference>
<accession>A0A4U6D293</accession>
<evidence type="ECO:0000259" key="2">
    <source>
        <dbReference type="Pfam" id="PF04773"/>
    </source>
</evidence>
<dbReference type="Gene3D" id="2.60.120.1440">
    <property type="match status" value="1"/>
</dbReference>
<reference evidence="4 5" key="1">
    <citation type="submission" date="2019-05" db="EMBL/GenBank/DDBJ databases">
        <title>Dyadobacter AR-3-8 sp. nov., isolated from arctic soil.</title>
        <authorList>
            <person name="Chaudhary D.K."/>
        </authorList>
    </citation>
    <scope>NUCLEOTIDE SEQUENCE [LARGE SCALE GENOMIC DNA]</scope>
    <source>
        <strain evidence="4 5">AR-3-8</strain>
    </source>
</reference>
<dbReference type="OrthoDB" id="923526at2"/>
<dbReference type="InterPro" id="IPR032508">
    <property type="entry name" value="FecR_C"/>
</dbReference>
<sequence>MDKYNNYHIDFFLANDEFVKWVHSGESLEGTSWEILVNSDPNIRSEFEQARTLILEWKDLPSQISDNKRSYDIKRIMSSVNERDHVKTTFYFNVWFKMAAILLLTIGLGWVVTLKLRDANNYTYEKLTRRVGSELIEISNDHSSDYEIALPDGSKVILAKGNRISYSKHLLADSTRDVYLKGDGFFNVAKDKKHPFLVYTGGLVTRVIGTCFKISTNGVKVSVAVRSGKVAVYQMQEFNSNSRNDVLLTPNQQAVFLSDQNQILRKLVENPVVLRGQEENLSFDYVESPVSKIFESLEKAYGIKIIYDPESLRNCIITIPLRDEPFFTKLDIICRTIQANYNVSDNSVIISGKGCN</sequence>
<dbReference type="Gene3D" id="3.55.50.30">
    <property type="match status" value="1"/>
</dbReference>
<evidence type="ECO:0000256" key="1">
    <source>
        <dbReference type="SAM" id="Phobius"/>
    </source>
</evidence>
<dbReference type="RefSeq" id="WP_137343360.1">
    <property type="nucleotide sequence ID" value="NZ_SZVO01000017.1"/>
</dbReference>
<dbReference type="PANTHER" id="PTHR30273">
    <property type="entry name" value="PERIPLASMIC SIGNAL SENSOR AND SIGMA FACTOR ACTIVATOR FECR-RELATED"/>
    <property type="match status" value="1"/>
</dbReference>
<protein>
    <submittedName>
        <fullName evidence="4">FecR family protein</fullName>
    </submittedName>
</protein>
<organism evidence="4 5">
    <name type="scientific">Dyadobacter frigoris</name>
    <dbReference type="NCBI Taxonomy" id="2576211"/>
    <lineage>
        <taxon>Bacteria</taxon>
        <taxon>Pseudomonadati</taxon>
        <taxon>Bacteroidota</taxon>
        <taxon>Cytophagia</taxon>
        <taxon>Cytophagales</taxon>
        <taxon>Spirosomataceae</taxon>
        <taxon>Dyadobacter</taxon>
    </lineage>
</organism>
<feature type="domain" description="FecR protein" evidence="2">
    <location>
        <begin position="144"/>
        <end position="230"/>
    </location>
</feature>
<evidence type="ECO:0000313" key="4">
    <source>
        <dbReference type="EMBL" id="TKT87974.1"/>
    </source>
</evidence>
<keyword evidence="5" id="KW-1185">Reference proteome</keyword>
<dbReference type="PIRSF" id="PIRSF018266">
    <property type="entry name" value="FecR"/>
    <property type="match status" value="1"/>
</dbReference>
<dbReference type="AlphaFoldDB" id="A0A4U6D293"/>